<evidence type="ECO:0000256" key="5">
    <source>
        <dbReference type="SAM" id="SignalP"/>
    </source>
</evidence>
<evidence type="ECO:0000256" key="2">
    <source>
        <dbReference type="ARBA" id="ARBA00009520"/>
    </source>
</evidence>
<dbReference type="GO" id="GO:0005576">
    <property type="term" value="C:extracellular region"/>
    <property type="evidence" value="ECO:0007669"/>
    <property type="project" value="UniProtKB-SubCell"/>
</dbReference>
<evidence type="ECO:0000256" key="1">
    <source>
        <dbReference type="ARBA" id="ARBA00004613"/>
    </source>
</evidence>
<dbReference type="PANTHER" id="PTHR33657">
    <property type="entry name" value="DOMAIN PROTEIN, PUTATIVE (AFU_ORTHOLOGUE AFUA_5G00600)-RELATED"/>
    <property type="match status" value="1"/>
</dbReference>
<proteinExistence type="inferred from homology"/>
<dbReference type="AlphaFoldDB" id="A0A9W7CX23"/>
<comment type="similarity">
    <text evidence="2">Belongs to the Necrosis inducing protein (NPP1) family.</text>
</comment>
<keyword evidence="5" id="KW-0732">Signal</keyword>
<dbReference type="InterPro" id="IPR008701">
    <property type="entry name" value="NPP1"/>
</dbReference>
<dbReference type="Pfam" id="PF05630">
    <property type="entry name" value="NPP1"/>
    <property type="match status" value="1"/>
</dbReference>
<dbReference type="Proteomes" id="UP001165121">
    <property type="component" value="Unassembled WGS sequence"/>
</dbReference>
<keyword evidence="3" id="KW-0964">Secreted</keyword>
<comment type="caution">
    <text evidence="6">The sequence shown here is derived from an EMBL/GenBank/DDBJ whole genome shotgun (WGS) entry which is preliminary data.</text>
</comment>
<comment type="subcellular location">
    <subcellularLocation>
        <location evidence="1">Secreted</location>
    </subcellularLocation>
</comment>
<evidence type="ECO:0000256" key="3">
    <source>
        <dbReference type="ARBA" id="ARBA00022525"/>
    </source>
</evidence>
<dbReference type="PANTHER" id="PTHR33657:SF8">
    <property type="entry name" value="DOMAIN PROTEIN, PUTATIVE (AFU_ORTHOLOGUE AFUA_5G00600)-RELATED"/>
    <property type="match status" value="1"/>
</dbReference>
<evidence type="ECO:0000256" key="4">
    <source>
        <dbReference type="ARBA" id="ARBA00023026"/>
    </source>
</evidence>
<protein>
    <submittedName>
        <fullName evidence="6">Unnamed protein product</fullName>
    </submittedName>
</protein>
<evidence type="ECO:0000313" key="6">
    <source>
        <dbReference type="EMBL" id="GMF43902.1"/>
    </source>
</evidence>
<gene>
    <name evidence="6" type="ORF">Pfra01_001505900</name>
</gene>
<name>A0A9W7CX23_9STRA</name>
<dbReference type="EMBL" id="BSXT01001602">
    <property type="protein sequence ID" value="GMF43902.1"/>
    <property type="molecule type" value="Genomic_DNA"/>
</dbReference>
<keyword evidence="7" id="KW-1185">Reference proteome</keyword>
<dbReference type="PIRSF" id="PIRSF029958">
    <property type="entry name" value="Necrosis-inducing_protein"/>
    <property type="match status" value="1"/>
</dbReference>
<feature type="signal peptide" evidence="5">
    <location>
        <begin position="1"/>
        <end position="21"/>
    </location>
</feature>
<feature type="chain" id="PRO_5040984615" evidence="5">
    <location>
        <begin position="22"/>
        <end position="235"/>
    </location>
</feature>
<reference evidence="6" key="1">
    <citation type="submission" date="2023-04" db="EMBL/GenBank/DDBJ databases">
        <title>Phytophthora fragariaefolia NBRC 109709.</title>
        <authorList>
            <person name="Ichikawa N."/>
            <person name="Sato H."/>
            <person name="Tonouchi N."/>
        </authorList>
    </citation>
    <scope>NUCLEOTIDE SEQUENCE</scope>
    <source>
        <strain evidence="6">NBRC 109709</strain>
    </source>
</reference>
<accession>A0A9W7CX23</accession>
<evidence type="ECO:0000313" key="7">
    <source>
        <dbReference type="Proteomes" id="UP001165121"/>
    </source>
</evidence>
<organism evidence="6 7">
    <name type="scientific">Phytophthora fragariaefolia</name>
    <dbReference type="NCBI Taxonomy" id="1490495"/>
    <lineage>
        <taxon>Eukaryota</taxon>
        <taxon>Sar</taxon>
        <taxon>Stramenopiles</taxon>
        <taxon>Oomycota</taxon>
        <taxon>Peronosporomycetes</taxon>
        <taxon>Peronosporales</taxon>
        <taxon>Peronosporaceae</taxon>
        <taxon>Phytophthora</taxon>
    </lineage>
</organism>
<keyword evidence="4" id="KW-0843">Virulence</keyword>
<dbReference type="OrthoDB" id="89086at2759"/>
<sequence>MPMSSLRFAIACVGLLTLTQADELAYDSVVPLPETKASSTEYSLALTFKPQLNINCGCQPYPAVDAAGNTNADLSLFSFKSCKGSPLGSQIYGRATAYEDSYAIMYAWYFPRDRKGTFGHRHGWEHVIVWLERQRAGEANISSVSASTSDGKYFTITAPDANMVEGTSVKVQYKAKTFSHYVNVTTYAGDFRDLVIWEDMPAAARTALNLNDFGSATVPFKEDTFLDNLKDAYPW</sequence>